<feature type="region of interest" description="Disordered" evidence="1">
    <location>
        <begin position="310"/>
        <end position="362"/>
    </location>
</feature>
<dbReference type="EMBL" id="CDMY01000243">
    <property type="protein sequence ID" value="CEL96685.1"/>
    <property type="molecule type" value="Genomic_DNA"/>
</dbReference>
<keyword evidence="5" id="KW-1185">Reference proteome</keyword>
<organism evidence="4 5">
    <name type="scientific">Vitrella brassicaformis (strain CCMP3155)</name>
    <dbReference type="NCBI Taxonomy" id="1169540"/>
    <lineage>
        <taxon>Eukaryota</taxon>
        <taxon>Sar</taxon>
        <taxon>Alveolata</taxon>
        <taxon>Colpodellida</taxon>
        <taxon>Vitrellaceae</taxon>
        <taxon>Vitrella</taxon>
    </lineage>
</organism>
<accession>A0A0G4EI65</accession>
<feature type="region of interest" description="Disordered" evidence="1">
    <location>
        <begin position="70"/>
        <end position="91"/>
    </location>
</feature>
<gene>
    <name evidence="4" type="ORF">Vbra_7665</name>
</gene>
<keyword evidence="2" id="KW-0472">Membrane</keyword>
<dbReference type="OrthoDB" id="166803at2759"/>
<dbReference type="AlphaFoldDB" id="A0A0G4EI65"/>
<dbReference type="InParanoid" id="A0A0G4EI65"/>
<name>A0A0G4EI65_VITBC</name>
<dbReference type="VEuPathDB" id="CryptoDB:Vbra_7665"/>
<proteinExistence type="predicted"/>
<feature type="compositionally biased region" description="Low complexity" evidence="1">
    <location>
        <begin position="81"/>
        <end position="91"/>
    </location>
</feature>
<feature type="transmembrane region" description="Helical" evidence="2">
    <location>
        <begin position="150"/>
        <end position="175"/>
    </location>
</feature>
<reference evidence="4 5" key="1">
    <citation type="submission" date="2014-11" db="EMBL/GenBank/DDBJ databases">
        <authorList>
            <person name="Zhu J."/>
            <person name="Qi W."/>
            <person name="Song R."/>
        </authorList>
    </citation>
    <scope>NUCLEOTIDE SEQUENCE [LARGE SCALE GENOMIC DNA]</scope>
</reference>
<dbReference type="Pfam" id="PF09335">
    <property type="entry name" value="VTT_dom"/>
    <property type="match status" value="1"/>
</dbReference>
<dbReference type="Proteomes" id="UP000041254">
    <property type="component" value="Unassembled WGS sequence"/>
</dbReference>
<dbReference type="InterPro" id="IPR032816">
    <property type="entry name" value="VTT_dom"/>
</dbReference>
<dbReference type="PANTHER" id="PTHR46826:SF1">
    <property type="entry name" value="TVP38_TMEM64 FAMILY MEMBRANE PROTEIN YDJX"/>
    <property type="match status" value="1"/>
</dbReference>
<evidence type="ECO:0000256" key="1">
    <source>
        <dbReference type="SAM" id="MobiDB-lite"/>
    </source>
</evidence>
<evidence type="ECO:0000259" key="3">
    <source>
        <dbReference type="Pfam" id="PF09335"/>
    </source>
</evidence>
<keyword evidence="2" id="KW-0812">Transmembrane</keyword>
<feature type="domain" description="VTT" evidence="3">
    <location>
        <begin position="139"/>
        <end position="257"/>
    </location>
</feature>
<dbReference type="PANTHER" id="PTHR46826">
    <property type="match status" value="1"/>
</dbReference>
<dbReference type="OMA" id="PTTERQF"/>
<dbReference type="STRING" id="1169540.A0A0G4EI65"/>
<evidence type="ECO:0000313" key="4">
    <source>
        <dbReference type="EMBL" id="CEL96685.1"/>
    </source>
</evidence>
<feature type="compositionally biased region" description="Basic and acidic residues" evidence="1">
    <location>
        <begin position="315"/>
        <end position="334"/>
    </location>
</feature>
<evidence type="ECO:0000256" key="2">
    <source>
        <dbReference type="SAM" id="Phobius"/>
    </source>
</evidence>
<feature type="transmembrane region" description="Helical" evidence="2">
    <location>
        <begin position="124"/>
        <end position="144"/>
    </location>
</feature>
<feature type="transmembrane region" description="Helical" evidence="2">
    <location>
        <begin position="271"/>
        <end position="290"/>
    </location>
</feature>
<evidence type="ECO:0000313" key="5">
    <source>
        <dbReference type="Proteomes" id="UP000041254"/>
    </source>
</evidence>
<sequence length="362" mass="38006">MPSLLLGVPTAVPDALADTGTSAVHSASLLVESPSASSPSALGLSSPHSLAPFPAPTQLSPRSAHLLATDALPPPAPPVGDASSDESAAPDALYGGSIDKEGIVATKFLNEAVRRIEEQGPLGYVYFVLLYTVAEIFAVPAIPLTASAGYLFGIVPGTITVCIAATMAASVSFLLGRTLLRPRVKEFFAENPKFRAVDKVVEKEGFKMIFLLRLSPFLPFAISNYLYSLTSVKFVDYALASLLGFIPGTLAYVYSGVLGRSLVSSVGGEKIPYLVPGLVLVGLFAFLKVVSDLSNAAIREYQEELGEEAFDTLSDSDRGGGKPDKSGAGERWDLSRLWGPPGGSDEGPTTPSPSAREKSRAK</sequence>
<feature type="transmembrane region" description="Helical" evidence="2">
    <location>
        <begin position="239"/>
        <end position="259"/>
    </location>
</feature>
<dbReference type="InterPro" id="IPR053240">
    <property type="entry name" value="VTT_domain"/>
</dbReference>
<keyword evidence="2" id="KW-1133">Transmembrane helix</keyword>
<protein>
    <recommendedName>
        <fullName evidence="3">VTT domain-containing protein</fullName>
    </recommendedName>
</protein>